<organism evidence="4 5">
    <name type="scientific">Novosphingobium resinovorum</name>
    <dbReference type="NCBI Taxonomy" id="158500"/>
    <lineage>
        <taxon>Bacteria</taxon>
        <taxon>Pseudomonadati</taxon>
        <taxon>Pseudomonadota</taxon>
        <taxon>Alphaproteobacteria</taxon>
        <taxon>Sphingomonadales</taxon>
        <taxon>Sphingomonadaceae</taxon>
        <taxon>Novosphingobium</taxon>
    </lineage>
</organism>
<protein>
    <recommendedName>
        <fullName evidence="1">Thiol:disulfide interchange protein</fullName>
    </recommendedName>
</protein>
<dbReference type="eggNOG" id="COG1651">
    <property type="taxonomic scope" value="Bacteria"/>
</dbReference>
<dbReference type="PATRIC" id="fig|158500.4.peg.5210"/>
<dbReference type="InterPro" id="IPR051470">
    <property type="entry name" value="Thiol:disulfide_interchange"/>
</dbReference>
<evidence type="ECO:0000259" key="3">
    <source>
        <dbReference type="Pfam" id="PF13098"/>
    </source>
</evidence>
<comment type="caution">
    <text evidence="4">The sequence shown here is derived from an EMBL/GenBank/DDBJ whole genome shotgun (WGS) entry which is preliminary data.</text>
</comment>
<dbReference type="Pfam" id="PF10411">
    <property type="entry name" value="DsbC_N"/>
    <property type="match status" value="1"/>
</dbReference>
<feature type="domain" description="Thioredoxin-like fold" evidence="3">
    <location>
        <begin position="125"/>
        <end position="240"/>
    </location>
</feature>
<evidence type="ECO:0000256" key="1">
    <source>
        <dbReference type="RuleBase" id="RU364038"/>
    </source>
</evidence>
<keyword evidence="4" id="KW-0413">Isomerase</keyword>
<dbReference type="InterPro" id="IPR033954">
    <property type="entry name" value="DiS-bond_Isoase_DsbC/G"/>
</dbReference>
<dbReference type="PANTHER" id="PTHR35272">
    <property type="entry name" value="THIOL:DISULFIDE INTERCHANGE PROTEIN DSBC-RELATED"/>
    <property type="match status" value="1"/>
</dbReference>
<dbReference type="InterPro" id="IPR012336">
    <property type="entry name" value="Thioredoxin-like_fold"/>
</dbReference>
<feature type="signal peptide" evidence="1">
    <location>
        <begin position="1"/>
        <end position="21"/>
    </location>
</feature>
<dbReference type="InterPro" id="IPR018950">
    <property type="entry name" value="DiS-bond_isomerase_DsbC/G_N"/>
</dbReference>
<dbReference type="CDD" id="cd03020">
    <property type="entry name" value="DsbA_DsbC_DsbG"/>
    <property type="match status" value="1"/>
</dbReference>
<dbReference type="GO" id="GO:0042597">
    <property type="term" value="C:periplasmic space"/>
    <property type="evidence" value="ECO:0007669"/>
    <property type="project" value="UniProtKB-SubCell"/>
</dbReference>
<keyword evidence="1" id="KW-0676">Redox-active center</keyword>
<evidence type="ECO:0000259" key="2">
    <source>
        <dbReference type="Pfam" id="PF10411"/>
    </source>
</evidence>
<dbReference type="Pfam" id="PF13098">
    <property type="entry name" value="Thioredoxin_2"/>
    <property type="match status" value="1"/>
</dbReference>
<dbReference type="SUPFAM" id="SSF52833">
    <property type="entry name" value="Thioredoxin-like"/>
    <property type="match status" value="1"/>
</dbReference>
<keyword evidence="1" id="KW-0574">Periplasm</keyword>
<evidence type="ECO:0000313" key="5">
    <source>
        <dbReference type="Proteomes" id="UP000024329"/>
    </source>
</evidence>
<dbReference type="Gene3D" id="3.40.30.10">
    <property type="entry name" value="Glutaredoxin"/>
    <property type="match status" value="1"/>
</dbReference>
<comment type="subcellular location">
    <subcellularLocation>
        <location evidence="1">Periplasm</location>
    </subcellularLocation>
</comment>
<dbReference type="AlphaFoldDB" id="A0A031JG09"/>
<comment type="similarity">
    <text evidence="1">Belongs to the thioredoxin family. DsbC subfamily.</text>
</comment>
<dbReference type="RefSeq" id="WP_036529992.1">
    <property type="nucleotide sequence ID" value="NZ_BSFC01000017.1"/>
</dbReference>
<sequence length="258" mass="27400">MHLGASLAISWAVALSSPAIAQEMTAGSDAATLGTAAAQAQEQLRQTFTNLQFEDFGPAPVKGPVYQANAGGRIIYFAPESEHLLFAAVYDKNGVNVTALAQDASSRRRLGAIPLQDGLMIGPAGAPEVIEFTDPDCPYCQALERFWEAKAAEGRPVRRRVYFVSGMHPKAAALAEHILCSPDQQAAFMQVYSGSRPDALGKCSSGAEKVKRDMAAVHGVGIAATPTIIINGRVISGFQQAELEAFVTGHYADAPNRR</sequence>
<accession>A0A031JG09</accession>
<dbReference type="PANTHER" id="PTHR35272:SF3">
    <property type="entry name" value="THIOL:DISULFIDE INTERCHANGE PROTEIN DSBC"/>
    <property type="match status" value="1"/>
</dbReference>
<dbReference type="EMBL" id="JFYZ01000053">
    <property type="protein sequence ID" value="EZP72167.1"/>
    <property type="molecule type" value="Genomic_DNA"/>
</dbReference>
<keyword evidence="1" id="KW-0732">Signal</keyword>
<evidence type="ECO:0000313" key="4">
    <source>
        <dbReference type="EMBL" id="EZP72167.1"/>
    </source>
</evidence>
<name>A0A031JG09_9SPHN</name>
<gene>
    <name evidence="4" type="ORF">BV97_05130</name>
</gene>
<proteinExistence type="inferred from homology"/>
<dbReference type="Proteomes" id="UP000024329">
    <property type="component" value="Unassembled WGS sequence"/>
</dbReference>
<dbReference type="GO" id="GO:0016853">
    <property type="term" value="F:isomerase activity"/>
    <property type="evidence" value="ECO:0007669"/>
    <property type="project" value="UniProtKB-KW"/>
</dbReference>
<reference evidence="4 5" key="1">
    <citation type="submission" date="2014-03" db="EMBL/GenBank/DDBJ databases">
        <title>Whole genome sequence of Novosphingobium resinovorum KF1.</title>
        <authorList>
            <person name="Gan H.M."/>
            <person name="Gan H.Y."/>
            <person name="Chew T.H."/>
            <person name="Savka M.A."/>
        </authorList>
    </citation>
    <scope>NUCLEOTIDE SEQUENCE [LARGE SCALE GENOMIC DNA]</scope>
    <source>
        <strain evidence="4 5">KF1</strain>
    </source>
</reference>
<feature type="chain" id="PRO_5010001771" description="Thiol:disulfide interchange protein" evidence="1">
    <location>
        <begin position="22"/>
        <end position="258"/>
    </location>
</feature>
<feature type="domain" description="Disulphide bond isomerase DsbC/G N-terminal" evidence="2">
    <location>
        <begin position="36"/>
        <end position="99"/>
    </location>
</feature>
<comment type="function">
    <text evidence="1">Required for disulfide bond formation in some periplasmic proteins. Acts by transferring its disulfide bond to other proteins and is reduced in the process.</text>
</comment>
<dbReference type="InterPro" id="IPR036249">
    <property type="entry name" value="Thioredoxin-like_sf"/>
</dbReference>